<evidence type="ECO:0000256" key="1">
    <source>
        <dbReference type="SAM" id="SignalP"/>
    </source>
</evidence>
<dbReference type="EMBL" id="OMOD01000190">
    <property type="protein sequence ID" value="SPF49484.1"/>
    <property type="molecule type" value="Genomic_DNA"/>
</dbReference>
<evidence type="ECO:0000313" key="3">
    <source>
        <dbReference type="Proteomes" id="UP000238701"/>
    </source>
</evidence>
<protein>
    <submittedName>
        <fullName evidence="2">Uncharacterized protein</fullName>
    </submittedName>
</protein>
<gene>
    <name evidence="2" type="ORF">SBA1_910032</name>
</gene>
<reference evidence="3" key="1">
    <citation type="submission" date="2018-02" db="EMBL/GenBank/DDBJ databases">
        <authorList>
            <person name="Hausmann B."/>
        </authorList>
    </citation>
    <scope>NUCLEOTIDE SEQUENCE [LARGE SCALE GENOMIC DNA]</scope>
    <source>
        <strain evidence="3">Peat soil MAG SbA1</strain>
    </source>
</reference>
<name>A0A2U3LC16_9BACT</name>
<dbReference type="AlphaFoldDB" id="A0A2U3LC16"/>
<organism evidence="2 3">
    <name type="scientific">Candidatus Sulfotelmatobacter kueseliae</name>
    <dbReference type="NCBI Taxonomy" id="2042962"/>
    <lineage>
        <taxon>Bacteria</taxon>
        <taxon>Pseudomonadati</taxon>
        <taxon>Acidobacteriota</taxon>
        <taxon>Terriglobia</taxon>
        <taxon>Terriglobales</taxon>
        <taxon>Candidatus Korobacteraceae</taxon>
        <taxon>Candidatus Sulfotelmatobacter</taxon>
    </lineage>
</organism>
<feature type="chain" id="PRO_5015682193" evidence="1">
    <location>
        <begin position="22"/>
        <end position="221"/>
    </location>
</feature>
<sequence>MMRTKKLEALCCAAAITLLLAWCGGCGSGSRSNNISQAQAEAMSHEFVTAVESALSSAASGGASVERSAQQNLSAVVGDIHPDQSSSCVTSASGTSCNIPVAYSGACPGGGTIGVSGAFDFTLNNSGDGSDSTTLTITPTNCSVSNLTINGDPNVTVATEINFTGSEVQFPVTAAEAGEISYGPNPSGSCTIKVSLTLNSTSQTGCTVTGTVCGQSVSGSC</sequence>
<feature type="signal peptide" evidence="1">
    <location>
        <begin position="1"/>
        <end position="21"/>
    </location>
</feature>
<accession>A0A2U3LC16</accession>
<evidence type="ECO:0000313" key="2">
    <source>
        <dbReference type="EMBL" id="SPF49484.1"/>
    </source>
</evidence>
<dbReference type="Proteomes" id="UP000238701">
    <property type="component" value="Unassembled WGS sequence"/>
</dbReference>
<keyword evidence="1" id="KW-0732">Signal</keyword>
<proteinExistence type="predicted"/>